<reference evidence="4" key="2">
    <citation type="journal article" date="2017" name="Nat. Plants">
        <title>The Aegilops tauschii genome reveals multiple impacts of transposons.</title>
        <authorList>
            <person name="Zhao G."/>
            <person name="Zou C."/>
            <person name="Li K."/>
            <person name="Wang K."/>
            <person name="Li T."/>
            <person name="Gao L."/>
            <person name="Zhang X."/>
            <person name="Wang H."/>
            <person name="Yang Z."/>
            <person name="Liu X."/>
            <person name="Jiang W."/>
            <person name="Mao L."/>
            <person name="Kong X."/>
            <person name="Jiao Y."/>
            <person name="Jia J."/>
        </authorList>
    </citation>
    <scope>NUCLEOTIDE SEQUENCE [LARGE SCALE GENOMIC DNA]</scope>
    <source>
        <strain evidence="4">cv. AL8/78</strain>
    </source>
</reference>
<feature type="transmembrane region" description="Helical" evidence="2">
    <location>
        <begin position="110"/>
        <end position="141"/>
    </location>
</feature>
<evidence type="ECO:0000313" key="3">
    <source>
        <dbReference type="EnsemblPlants" id="AET7Gv20566300.4"/>
    </source>
</evidence>
<sequence>DDVPAGVVGKEERPLAEGQQEEEEQEEGGATVFRGTNYSLPRTIAALALWLGGIHFNVLLILASLFLFPLRLAALVVALQLVFMFIPLNDEDKLGRKIGRSISLNRLPSIILQIVTICSVLFVLGCSTDGSAMLAVAGSYASTPWATSRSACMWRTTTPSIPAGLTCLAMNHILCCRSAWRLWRIMSGLCLCLSSKSLRAVRCSTPHS</sequence>
<keyword evidence="2" id="KW-0472">Membrane</keyword>
<reference evidence="3" key="3">
    <citation type="journal article" date="2017" name="Nature">
        <title>Genome sequence of the progenitor of the wheat D genome Aegilops tauschii.</title>
        <authorList>
            <person name="Luo M.C."/>
            <person name="Gu Y.Q."/>
            <person name="Puiu D."/>
            <person name="Wang H."/>
            <person name="Twardziok S.O."/>
            <person name="Deal K.R."/>
            <person name="Huo N."/>
            <person name="Zhu T."/>
            <person name="Wang L."/>
            <person name="Wang Y."/>
            <person name="McGuire P.E."/>
            <person name="Liu S."/>
            <person name="Long H."/>
            <person name="Ramasamy R.K."/>
            <person name="Rodriguez J.C."/>
            <person name="Van S.L."/>
            <person name="Yuan L."/>
            <person name="Wang Z."/>
            <person name="Xia Z."/>
            <person name="Xiao L."/>
            <person name="Anderson O.D."/>
            <person name="Ouyang S."/>
            <person name="Liang Y."/>
            <person name="Zimin A.V."/>
            <person name="Pertea G."/>
            <person name="Qi P."/>
            <person name="Bennetzen J.L."/>
            <person name="Dai X."/>
            <person name="Dawson M.W."/>
            <person name="Muller H.G."/>
            <person name="Kugler K."/>
            <person name="Rivarola-Duarte L."/>
            <person name="Spannagl M."/>
            <person name="Mayer K.F.X."/>
            <person name="Lu F.H."/>
            <person name="Bevan M.W."/>
            <person name="Leroy P."/>
            <person name="Li P."/>
            <person name="You F.M."/>
            <person name="Sun Q."/>
            <person name="Liu Z."/>
            <person name="Lyons E."/>
            <person name="Wicker T."/>
            <person name="Salzberg S.L."/>
            <person name="Devos K.M."/>
            <person name="Dvorak J."/>
        </authorList>
    </citation>
    <scope>NUCLEOTIDE SEQUENCE [LARGE SCALE GENOMIC DNA]</scope>
    <source>
        <strain evidence="3">cv. AL8/78</strain>
    </source>
</reference>
<proteinExistence type="predicted"/>
<keyword evidence="4" id="KW-1185">Reference proteome</keyword>
<evidence type="ECO:0000313" key="4">
    <source>
        <dbReference type="Proteomes" id="UP000015105"/>
    </source>
</evidence>
<feature type="transmembrane region" description="Helical" evidence="2">
    <location>
        <begin position="44"/>
        <end position="66"/>
    </location>
</feature>
<reference evidence="3" key="4">
    <citation type="submission" date="2019-03" db="UniProtKB">
        <authorList>
            <consortium name="EnsemblPlants"/>
        </authorList>
    </citation>
    <scope>IDENTIFICATION</scope>
</reference>
<dbReference type="Gramene" id="AET7Gv20566300.4">
    <property type="protein sequence ID" value="AET7Gv20566300.4"/>
    <property type="gene ID" value="AET7Gv20566300"/>
</dbReference>
<accession>A0A453RG49</accession>
<evidence type="ECO:0000256" key="2">
    <source>
        <dbReference type="SAM" id="Phobius"/>
    </source>
</evidence>
<keyword evidence="2" id="KW-0812">Transmembrane</keyword>
<feature type="transmembrane region" description="Helical" evidence="2">
    <location>
        <begin position="72"/>
        <end position="89"/>
    </location>
</feature>
<keyword evidence="2" id="KW-1133">Transmembrane helix</keyword>
<dbReference type="EnsemblPlants" id="AET7Gv20566300.4">
    <property type="protein sequence ID" value="AET7Gv20566300.4"/>
    <property type="gene ID" value="AET7Gv20566300"/>
</dbReference>
<evidence type="ECO:0000256" key="1">
    <source>
        <dbReference type="SAM" id="MobiDB-lite"/>
    </source>
</evidence>
<name>A0A453RG49_AEGTS</name>
<reference evidence="4" key="1">
    <citation type="journal article" date="2014" name="Science">
        <title>Ancient hybridizations among the ancestral genomes of bread wheat.</title>
        <authorList>
            <consortium name="International Wheat Genome Sequencing Consortium,"/>
            <person name="Marcussen T."/>
            <person name="Sandve S.R."/>
            <person name="Heier L."/>
            <person name="Spannagl M."/>
            <person name="Pfeifer M."/>
            <person name="Jakobsen K.S."/>
            <person name="Wulff B.B."/>
            <person name="Steuernagel B."/>
            <person name="Mayer K.F."/>
            <person name="Olsen O.A."/>
        </authorList>
    </citation>
    <scope>NUCLEOTIDE SEQUENCE [LARGE SCALE GENOMIC DNA]</scope>
    <source>
        <strain evidence="4">cv. AL8/78</strain>
    </source>
</reference>
<protein>
    <submittedName>
        <fullName evidence="3">Uncharacterized protein</fullName>
    </submittedName>
</protein>
<dbReference type="AlphaFoldDB" id="A0A453RG49"/>
<reference evidence="3" key="5">
    <citation type="journal article" date="2021" name="G3 (Bethesda)">
        <title>Aegilops tauschii genome assembly Aet v5.0 features greater sequence contiguity and improved annotation.</title>
        <authorList>
            <person name="Wang L."/>
            <person name="Zhu T."/>
            <person name="Rodriguez J.C."/>
            <person name="Deal K.R."/>
            <person name="Dubcovsky J."/>
            <person name="McGuire P.E."/>
            <person name="Lux T."/>
            <person name="Spannagl M."/>
            <person name="Mayer K.F.X."/>
            <person name="Baldrich P."/>
            <person name="Meyers B.C."/>
            <person name="Huo N."/>
            <person name="Gu Y.Q."/>
            <person name="Zhou H."/>
            <person name="Devos K.M."/>
            <person name="Bennetzen J.L."/>
            <person name="Unver T."/>
            <person name="Budak H."/>
            <person name="Gulick P.J."/>
            <person name="Galiba G."/>
            <person name="Kalapos B."/>
            <person name="Nelson D.R."/>
            <person name="Li P."/>
            <person name="You F.M."/>
            <person name="Luo M.C."/>
            <person name="Dvorak J."/>
        </authorList>
    </citation>
    <scope>NUCLEOTIDE SEQUENCE [LARGE SCALE GENOMIC DNA]</scope>
    <source>
        <strain evidence="3">cv. AL8/78</strain>
    </source>
</reference>
<feature type="region of interest" description="Disordered" evidence="1">
    <location>
        <begin position="1"/>
        <end position="29"/>
    </location>
</feature>
<organism evidence="3 4">
    <name type="scientific">Aegilops tauschii subsp. strangulata</name>
    <name type="common">Goatgrass</name>
    <dbReference type="NCBI Taxonomy" id="200361"/>
    <lineage>
        <taxon>Eukaryota</taxon>
        <taxon>Viridiplantae</taxon>
        <taxon>Streptophyta</taxon>
        <taxon>Embryophyta</taxon>
        <taxon>Tracheophyta</taxon>
        <taxon>Spermatophyta</taxon>
        <taxon>Magnoliopsida</taxon>
        <taxon>Liliopsida</taxon>
        <taxon>Poales</taxon>
        <taxon>Poaceae</taxon>
        <taxon>BOP clade</taxon>
        <taxon>Pooideae</taxon>
        <taxon>Triticodae</taxon>
        <taxon>Triticeae</taxon>
        <taxon>Triticinae</taxon>
        <taxon>Aegilops</taxon>
    </lineage>
</organism>
<dbReference type="Proteomes" id="UP000015105">
    <property type="component" value="Chromosome 7D"/>
</dbReference>